<evidence type="ECO:0000313" key="1">
    <source>
        <dbReference type="EMBL" id="MBK1706089.1"/>
    </source>
</evidence>
<dbReference type="AlphaFoldDB" id="A0AAJ0U6B7"/>
<reference evidence="1" key="1">
    <citation type="submission" date="2017-08" db="EMBL/GenBank/DDBJ databases">
        <authorList>
            <person name="Imhoff J.F."/>
            <person name="Rahn T."/>
            <person name="Kuenzel S."/>
            <person name="Neulinger S.C."/>
        </authorList>
    </citation>
    <scope>NUCLEOTIDE SEQUENCE</scope>
    <source>
        <strain evidence="1">DSM 11080</strain>
    </source>
</reference>
<dbReference type="Proteomes" id="UP001296776">
    <property type="component" value="Unassembled WGS sequence"/>
</dbReference>
<protein>
    <submittedName>
        <fullName evidence="1">Uncharacterized protein</fullName>
    </submittedName>
</protein>
<organism evidence="1 2">
    <name type="scientific">Halochromatium glycolicum</name>
    <dbReference type="NCBI Taxonomy" id="85075"/>
    <lineage>
        <taxon>Bacteria</taxon>
        <taxon>Pseudomonadati</taxon>
        <taxon>Pseudomonadota</taxon>
        <taxon>Gammaproteobacteria</taxon>
        <taxon>Chromatiales</taxon>
        <taxon>Chromatiaceae</taxon>
        <taxon>Halochromatium</taxon>
    </lineage>
</organism>
<sequence>MLRVSREVRLFPLLTLNGEPSPHVEPVIAQAQAAGWKADIVSVDYAFQRGADRMLRLRSGH</sequence>
<gene>
    <name evidence="1" type="ORF">CKO40_16390</name>
</gene>
<accession>A0AAJ0U6B7</accession>
<dbReference type="EMBL" id="NRSJ01000033">
    <property type="protein sequence ID" value="MBK1706089.1"/>
    <property type="molecule type" value="Genomic_DNA"/>
</dbReference>
<name>A0AAJ0U6B7_9GAMM</name>
<keyword evidence="2" id="KW-1185">Reference proteome</keyword>
<proteinExistence type="predicted"/>
<evidence type="ECO:0000313" key="2">
    <source>
        <dbReference type="Proteomes" id="UP001296776"/>
    </source>
</evidence>
<reference evidence="1" key="2">
    <citation type="journal article" date="2020" name="Microorganisms">
        <title>Osmotic Adaptation and Compatible Solute Biosynthesis of Phototrophic Bacteria as Revealed from Genome Analyses.</title>
        <authorList>
            <person name="Imhoff J.F."/>
            <person name="Rahn T."/>
            <person name="Kunzel S."/>
            <person name="Keller A."/>
            <person name="Neulinger S.C."/>
        </authorList>
    </citation>
    <scope>NUCLEOTIDE SEQUENCE</scope>
    <source>
        <strain evidence="1">DSM 11080</strain>
    </source>
</reference>
<comment type="caution">
    <text evidence="1">The sequence shown here is derived from an EMBL/GenBank/DDBJ whole genome shotgun (WGS) entry which is preliminary data.</text>
</comment>
<dbReference type="RefSeq" id="WP_200347500.1">
    <property type="nucleotide sequence ID" value="NZ_NRSJ01000033.1"/>
</dbReference>